<feature type="region of interest" description="Disordered" evidence="5">
    <location>
        <begin position="346"/>
        <end position="371"/>
    </location>
</feature>
<feature type="domain" description="Ig-like" evidence="7">
    <location>
        <begin position="417"/>
        <end position="492"/>
    </location>
</feature>
<dbReference type="Pfam" id="PF00069">
    <property type="entry name" value="Pkinase"/>
    <property type="match status" value="2"/>
</dbReference>
<feature type="domain" description="Ig-like" evidence="7">
    <location>
        <begin position="1903"/>
        <end position="1991"/>
    </location>
</feature>
<evidence type="ECO:0000259" key="7">
    <source>
        <dbReference type="PROSITE" id="PS50835"/>
    </source>
</evidence>
<feature type="compositionally biased region" description="Basic and acidic residues" evidence="5">
    <location>
        <begin position="949"/>
        <end position="971"/>
    </location>
</feature>
<feature type="compositionally biased region" description="Polar residues" evidence="5">
    <location>
        <begin position="994"/>
        <end position="1005"/>
    </location>
</feature>
<dbReference type="PROSITE" id="PS50835">
    <property type="entry name" value="IG_LIKE"/>
    <property type="match status" value="5"/>
</dbReference>
<comment type="similarity">
    <text evidence="1">Belongs to the protein kinase superfamily. CAMK Ser/Thr protein kinase family.</text>
</comment>
<organism evidence="9 10">
    <name type="scientific">Paragonimus skrjabini miyazakii</name>
    <dbReference type="NCBI Taxonomy" id="59628"/>
    <lineage>
        <taxon>Eukaryota</taxon>
        <taxon>Metazoa</taxon>
        <taxon>Spiralia</taxon>
        <taxon>Lophotrochozoa</taxon>
        <taxon>Platyhelminthes</taxon>
        <taxon>Trematoda</taxon>
        <taxon>Digenea</taxon>
        <taxon>Plagiorchiida</taxon>
        <taxon>Troglotremata</taxon>
        <taxon>Troglotrematidae</taxon>
        <taxon>Paragonimus</taxon>
    </lineage>
</organism>
<feature type="compositionally biased region" description="Basic and acidic residues" evidence="5">
    <location>
        <begin position="1279"/>
        <end position="1310"/>
    </location>
</feature>
<evidence type="ECO:0000313" key="9">
    <source>
        <dbReference type="EMBL" id="KAF7260718.1"/>
    </source>
</evidence>
<feature type="region of interest" description="Disordered" evidence="5">
    <location>
        <begin position="949"/>
        <end position="1075"/>
    </location>
</feature>
<evidence type="ECO:0000256" key="3">
    <source>
        <dbReference type="ARBA" id="ARBA00023157"/>
    </source>
</evidence>
<dbReference type="EMBL" id="JTDE01000635">
    <property type="protein sequence ID" value="KAF7260718.1"/>
    <property type="molecule type" value="Genomic_DNA"/>
</dbReference>
<dbReference type="PROSITE" id="PS50853">
    <property type="entry name" value="FN3"/>
    <property type="match status" value="4"/>
</dbReference>
<feature type="compositionally biased region" description="Basic and acidic residues" evidence="5">
    <location>
        <begin position="1167"/>
        <end position="1210"/>
    </location>
</feature>
<keyword evidence="4" id="KW-0393">Immunoglobulin domain</keyword>
<feature type="compositionally biased region" description="Polar residues" evidence="5">
    <location>
        <begin position="3783"/>
        <end position="3794"/>
    </location>
</feature>
<feature type="domain" description="Fibronectin type-III" evidence="8">
    <location>
        <begin position="3940"/>
        <end position="4035"/>
    </location>
</feature>
<feature type="domain" description="Fibronectin type-III" evidence="8">
    <location>
        <begin position="2033"/>
        <end position="2129"/>
    </location>
</feature>
<dbReference type="SMART" id="SM00409">
    <property type="entry name" value="IG"/>
    <property type="match status" value="8"/>
</dbReference>
<evidence type="ECO:0000256" key="4">
    <source>
        <dbReference type="ARBA" id="ARBA00023319"/>
    </source>
</evidence>
<accession>A0A8S9ZA30</accession>
<dbReference type="PROSITE" id="PS50011">
    <property type="entry name" value="PROTEIN_KINASE_DOM"/>
    <property type="match status" value="2"/>
</dbReference>
<keyword evidence="10" id="KW-1185">Reference proteome</keyword>
<evidence type="ECO:0000313" key="10">
    <source>
        <dbReference type="Proteomes" id="UP000822476"/>
    </source>
</evidence>
<evidence type="ECO:0000259" key="8">
    <source>
        <dbReference type="PROSITE" id="PS50853"/>
    </source>
</evidence>
<dbReference type="Gene3D" id="2.60.40.10">
    <property type="entry name" value="Immunoglobulins"/>
    <property type="match status" value="11"/>
</dbReference>
<feature type="region of interest" description="Disordered" evidence="5">
    <location>
        <begin position="3783"/>
        <end position="3805"/>
    </location>
</feature>
<dbReference type="InterPro" id="IPR036116">
    <property type="entry name" value="FN3_sf"/>
</dbReference>
<dbReference type="Gene3D" id="1.10.510.10">
    <property type="entry name" value="Transferase(Phosphotransferase) domain 1"/>
    <property type="match status" value="2"/>
</dbReference>
<feature type="compositionally biased region" description="Basic and acidic residues" evidence="5">
    <location>
        <begin position="1241"/>
        <end position="1262"/>
    </location>
</feature>
<protein>
    <submittedName>
        <fullName evidence="9">Uncharacterized protein</fullName>
    </submittedName>
</protein>
<dbReference type="SUPFAM" id="SSF56112">
    <property type="entry name" value="Protein kinase-like (PK-like)"/>
    <property type="match status" value="2"/>
</dbReference>
<evidence type="ECO:0000256" key="5">
    <source>
        <dbReference type="SAM" id="MobiDB-lite"/>
    </source>
</evidence>
<dbReference type="Pfam" id="PF07679">
    <property type="entry name" value="I-set"/>
    <property type="match status" value="1"/>
</dbReference>
<feature type="domain" description="Protein kinase" evidence="6">
    <location>
        <begin position="4110"/>
        <end position="4423"/>
    </location>
</feature>
<feature type="region of interest" description="Disordered" evidence="5">
    <location>
        <begin position="873"/>
        <end position="897"/>
    </location>
</feature>
<evidence type="ECO:0000256" key="1">
    <source>
        <dbReference type="ARBA" id="ARBA00006692"/>
    </source>
</evidence>
<gene>
    <name evidence="9" type="ORF">EG68_01978</name>
</gene>
<sequence>MEQYTVYLIHLDALVKHVTKLNGAESEMLFSITDPIPDLSTTADGPEITIAPWLKRSSISFRYLLELADLPRLRLTAYRGMLRDVARYTARSGADTEQLEMAMTCFARAIRRAEESTNLWALLHTSSSTEHAEWHLRYRNEYTGGVLPPALIRLTDLQTNVRNTLEPDESNTQHGRLVLLPNHLVFLSASSQPDSSQLWNMTWEFKLDDLRLGASESTTHESPWFEVWDISMTEPIKSVIRICCPSRLNLDAWIEDVCCTLMALINCPCQDTQVSRAIVDAHEEAILQNRLKFAYQMDLPGYQSESLEDIFVDAPEYQRSIESIRSTNLNEADLAVAPAMISKNGNRLDDSASSSYHTAEEPAEDETLSRKKDTSITLYESYSTLDEVTTQFSEDQRSLMDEQLLIDGKEGVMCEEPPVGAVTKTLTVHAGEQIQFNAAFTISGPVAYEVKWLMNGLPIPSTIGADMILSDTDTRLLIADADPMVHSGTYTCKCRLFEGTETAVYFYVNVLPDRLEQIENREEEQQNKATTEVEENQLLESVECSRSLEYVDLKLLEPMMEQLDLPIGKVLELRVKINEKILGKLTYSLRKEDHPLSLNEVKIQWYNDGVLLQQTPNCKLFQQNGIINLQTITASFLPDTHSEYTCTLQVPVGEQQFETYSATMTVKFHEPTTKELELGFRPVTHLTPSTASTSLPKAVSISDLVDIQLIQGQRFILVAPYDVRSANENTAIWWTLNNQFIAGRNLEIDDPTEFKCLLNKVNQTIKLVKPAVQRTDVGLYTCWVSEVGYNRNAKKCIEYAVDVLESESEQDTENGSESSFIQHDFEMEEIDEDVFGDKNTDDLVDYGTLRAKQLDDLEEERIVAVESLKEMETTEKTNAEDQVYKKDQTGDEDKTEFPSDVELFDQRTTSEQKFYIETNLKNDDQIKETTDAEGELLVSKLDAKHTVQDKHLVDENRGEREQSRLEEDRLATETAVEPKTTEQTGKLEDAKLPSIQQGEENTAVGTDNHGRGAEGGRLAGVTEAEFMADEMERERATGAESKHKSEEAERKRVEEERLAAEAEAKRKSEEAEPDAEAMIVCKEKVEFEMQRQLKNEVSTVKADEETVEKNRLKLKLREADSVVPITEQCERSSEDFVADKHEADREEKSRKKEKHGEKRKLSQKSMTKVDKKERTKGAIETELKKDEGKVTKVENEEDTTHKLKSKRQEVENEVSVVEESVTEQQKIEKLEKRLKKKELKQKKASDERKRSVDDVKQSKLDEYTGVMDETEMTPEEMATLEREEKLTGKQSETKHVEKEKDLKKGEPKQKKDVKKRKRSEEYIAQEIDDKRQVDEREWNNSEADETEPTADYREEMGISTIQEKLPLEEVLRTNQSRTEDEAKRYKEEERKVKKEERKRKRKENELQLNDEKGNEHGTDYNTDVRNEIGVTELVNSSSNQNNRHSVPTFDSLQGDILMAQDITSSCFEALKDERDDSPLQLVLNHDTPTLKQARESVYKTDDLLSFSLAEAIALSGECTVYAEQGQSFDINITDLPNISLRTVWSHNDELLAEDLFSVRRVNKADTLRESTPVATVHIDNMDTEHAGLYRLQVFDEDDNVQDNSPALLATVDLPVKLKKYDLWNQNQNEMMFEHAIHEKVRSVFQPVHPTADAQINSIYEGSNVDLIAEFPNFRLDFKPNDFEWLLNGRPLNVNSEKISSHCVCGSDQGLISLSLQEVRPDQTGTYSLGFTEDAAEAIAQSVARNASTSLPPREILLTKLAFPKLTIKPKPEYDGLIESRPQYESTRTACAFERDLPPTVSVKEGERVNLEARVAKKCKILMHEWLFNGKPIIPEFTPDYTVWRTNNSFMLTIPRARPELNGTYELRICGDTDVYCTRTQLDVEQTRLRSSSYKLTPADGLKPIFTKRLHDHTMDVGDCLRLTVRVMAEPPAVIVWKHNGAIVTGDHRIKLFNDDANASLTIRQVRPSDRGRYSCIATNALGRVTSESILQINGIEQFAALEDEDDEFEDQVDRSIDRTERNKLAYTALPRNAPELRLDSVDTMNVALSWKPLTQPDISYIVELSRDGGKWWRPILNGVTDTFVNIPSGVASPLDSLLFRVLAENKFGIGPASQPIRIPARACIPTMPATKPEVEFEEAAAVLIRWPKATTGSSTEPYMVVDDYAINPLTRFGHVWYAVEVREGAQSEWRRVATDLTGLSYVYHLRPGVSSAIRVVAINQFGESNPTPIALVHLDPSTLAPAMDFDPPWVAVTHQAYDDYPKPGQQKTGITVYWKPAHMPEYCTACVSGLEPMYRIEWRRGRTGMWQALADDVTDPEVGFRLPNNLVMAVLDDVKRTSDTKNTIAINNQTVELRVFCWNKFGESGPTKPCRLVASQLFRGQTYKNSIKNMDKHQDSVLKMEDCFNEWDQFPVVTTDDHYLRLRTYINSISPVDGIDLSWEKFTQTCLPNGAEEIPLETHGRYRIEQRLPVDHSTQERLGRSRYRWKVCNMDTALIYGENCVLDVRPGKEEQVYRLLALSETDNCSVWVDAYNTIRIPPLAELCPSAPMELNIRTVPVTGCTISAENHLSWRSSNLHPVFAQGYDKQDSTSPTVRYRVEARSVQSDLAPWRQVCETLADDTYAVDKKAEAGLQLIYRITPVNEFGEGPALISSPIRTPPLYSNLEGCVEDLRYTILGPSSLQLRWRLGDSAIDILEFGVTASTHTNHKRSGSSSLDLADRVNFTVEVRNGYAGDWSPLVEQIRGDLTAKVTLDDVHYMENDLSCRVVAFIDGQRSVPSRPVQLNIKADSLAPDFSLVKPHVVISSVDEYLFSWDEPHVQETYSAHVLALTTPQVLEKDTRYAVQIQQEGNSAWETLVENLEESHWSWTQPNPLRSYHVRVVPSNQFGSGMPSRAVRIEPQVVIPDLSFMRPTIESPVDILAGTTAPELIWQLPRAYSLEKTLTPFTYEIQVRGVGHSRSALAPVPDRGRSTSSSRGTTTEEEETVWRVLETNVKRTRLSLGRLDPEKEFWLRVVAVTDYGRGAPSQPVRKLVDLAARRHHRMSVSIGTLHEATPISPTFIEPKGQVIYAPIGGHLELKSCLQPMRYDPEIRFSWFLNEKPININESHYPHRMSRHHNYVSKNSDYAVLQVDHLTDADFGVYVCKAVNIRGTAAKEFVVKKADAPVFLEVPVPVLTVRLHTGFELPCWVDAVPPASLYWTRDSKRVVESHHTKIGRTMNSQSECKGSTISQMTTNASLSVDRCIYQEAGLYTLVAENIAGRVQTSCLVRIEDVPTPNTVSIRWADIGKHYYVLRCLKKGPISELRLLIDKKNNQEYVAKLFPLDDPVSRVCGAREFECLSRVCHSNVVQLVDAVVSDNVLILIMERLTGPHVLESMLYCSSWSEGAAKAVIRQVTQAIEHLHSNGVVHFNIQPNNLRFIQHLMPDSWDAQTAYTDLFRTLSPLVSDTMGTGVTDRHKMSVLSSSLKLLGFSAAEPVVTDQPATSWLQCDRPPPQWIQPEFSAPELLLAQSTATDGSHTESEVSAAKVGAPADIWSLGVLTYLLLAGWSPFLDRQTEETLEDRILNADYSFEFTEFDSVSEDAKQFIRDLLQKDPNLRPTASDCLSHPWLRQHGDGEKSIEYRLEQLEKYQRIYANKTSDASIIHDGEKRSTTDRLNPGQLPTTCDLLNVQVHNPRVRQRAQQLAAGPMHTEDSMSDISSRASSIPNFPESWDTSHEPDFEVIDPQRPLSSSAESSRATIVSVDDASAEVNAKLTLLRQNTLTEASQLESDIDVMGNEFAERVISASETASGSQIPTDSALDRSKQPQIPAAAPTFASPLRDAYFDVHLGQARFSCQLSALALLPPGIHGHHEAIEAIYANHLVSGRTGTQSSTTVAAWYLNGCLLSDGPGVQLGTGPGGWLWLCLGELGAEHVGGVVECVVRNRAGKAKTRARLLQADPPKCPGRPGIVEVHPTEALITWAATEPAAGGDIIYRVDAKFSIDKQPAAWHTLGFTVDCRFLAIDLQPSTRYRMRVLAGNSHGWGNYSIASSEFQTPYASTLGTTHSLSEYDRKWMLTWRQSTDIYALSEHPAAIQFNMSQKGTIPPPVSDRCLQKLQQHDGLIPDLEVLKEVCTPECLVSRGKFSKLIVATTNPMLTDQAQSEHDQLILPPRLLLKITDVSAAGNKRVEQAARQEAIILTGLNGSCGGPCAAIDDYFIGLESSCLFTSARHMLPSGYSLAWIANDAAKPSFGLSVSQWIPGGQLLDVVYARTEFSEYSIMRWTQQLLMALRWLYSKLFGRPHGLIEPRHILVARRSSTLPDIVLAGLDRESDELDDDFKAPELLRGEPVSTWSDMWSVGAFVYLLMTGACPNVQVTTGVEVDSKVTEPCDKSTEEPHVPMGYGKPWINFKKIKSFTKPAKKFVYNCLQYNPRKRGHVDFWLESRWFDIHTEHIQQLTQTLIPASHLNQYRNKRIAQLGQTYLSTDPDQLRIP</sequence>
<name>A0A8S9ZA30_9TREM</name>
<dbReference type="CDD" id="cd00063">
    <property type="entry name" value="FN3"/>
    <property type="match status" value="3"/>
</dbReference>
<dbReference type="SMART" id="SM00060">
    <property type="entry name" value="FN3"/>
    <property type="match status" value="6"/>
</dbReference>
<feature type="compositionally biased region" description="Basic and acidic residues" evidence="5">
    <location>
        <begin position="1128"/>
        <end position="1160"/>
    </location>
</feature>
<feature type="domain" description="Ig-like" evidence="7">
    <location>
        <begin position="3163"/>
        <end position="3263"/>
    </location>
</feature>
<dbReference type="SMART" id="SM00220">
    <property type="entry name" value="S_TKc"/>
    <property type="match status" value="1"/>
</dbReference>
<feature type="compositionally biased region" description="Basic and acidic residues" evidence="5">
    <location>
        <begin position="1030"/>
        <end position="1070"/>
    </location>
</feature>
<dbReference type="SMART" id="SM00408">
    <property type="entry name" value="IGc2"/>
    <property type="match status" value="4"/>
</dbReference>
<feature type="region of interest" description="Disordered" evidence="5">
    <location>
        <begin position="2957"/>
        <end position="2982"/>
    </location>
</feature>
<dbReference type="GO" id="GO:0005524">
    <property type="term" value="F:ATP binding"/>
    <property type="evidence" value="ECO:0007669"/>
    <property type="project" value="InterPro"/>
</dbReference>
<dbReference type="SUPFAM" id="SSF48726">
    <property type="entry name" value="Immunoglobulin"/>
    <property type="match status" value="5"/>
</dbReference>
<dbReference type="PANTHER" id="PTHR13817">
    <property type="entry name" value="TITIN"/>
    <property type="match status" value="1"/>
</dbReference>
<keyword evidence="2" id="KW-0677">Repeat</keyword>
<dbReference type="FunFam" id="2.60.40.10:FF:000032">
    <property type="entry name" value="palladin isoform X1"/>
    <property type="match status" value="1"/>
</dbReference>
<dbReference type="InterPro" id="IPR003961">
    <property type="entry name" value="FN3_dom"/>
</dbReference>
<dbReference type="InterPro" id="IPR011009">
    <property type="entry name" value="Kinase-like_dom_sf"/>
</dbReference>
<evidence type="ECO:0000259" key="6">
    <source>
        <dbReference type="PROSITE" id="PS50011"/>
    </source>
</evidence>
<feature type="compositionally biased region" description="Basic and acidic residues" evidence="5">
    <location>
        <begin position="1365"/>
        <end position="1395"/>
    </location>
</feature>
<keyword evidence="3" id="KW-1015">Disulfide bond</keyword>
<dbReference type="Proteomes" id="UP000822476">
    <property type="component" value="Unassembled WGS sequence"/>
</dbReference>
<dbReference type="InterPro" id="IPR003598">
    <property type="entry name" value="Ig_sub2"/>
</dbReference>
<feature type="domain" description="Ig-like" evidence="7">
    <location>
        <begin position="696"/>
        <end position="798"/>
    </location>
</feature>
<dbReference type="PANTHER" id="PTHR13817:SF151">
    <property type="entry name" value="TITIN"/>
    <property type="match status" value="1"/>
</dbReference>
<feature type="compositionally biased region" description="Basic and acidic residues" evidence="5">
    <location>
        <begin position="1327"/>
        <end position="1339"/>
    </location>
</feature>
<proteinExistence type="inferred from homology"/>
<feature type="domain" description="Fibronectin type-III" evidence="8">
    <location>
        <begin position="2794"/>
        <end position="2904"/>
    </location>
</feature>
<feature type="domain" description="Fibronectin type-III" evidence="8">
    <location>
        <begin position="2546"/>
        <end position="2659"/>
    </location>
</feature>
<dbReference type="OrthoDB" id="190835at2759"/>
<dbReference type="InterPro" id="IPR000719">
    <property type="entry name" value="Prot_kinase_dom"/>
</dbReference>
<dbReference type="InterPro" id="IPR013783">
    <property type="entry name" value="Ig-like_fold"/>
</dbReference>
<dbReference type="GO" id="GO:0004672">
    <property type="term" value="F:protein kinase activity"/>
    <property type="evidence" value="ECO:0007669"/>
    <property type="project" value="InterPro"/>
</dbReference>
<feature type="domain" description="Ig-like" evidence="7">
    <location>
        <begin position="3056"/>
        <end position="3158"/>
    </location>
</feature>
<dbReference type="InterPro" id="IPR013098">
    <property type="entry name" value="Ig_I-set"/>
</dbReference>
<dbReference type="InterPro" id="IPR003599">
    <property type="entry name" value="Ig_sub"/>
</dbReference>
<dbReference type="InterPro" id="IPR036179">
    <property type="entry name" value="Ig-like_dom_sf"/>
</dbReference>
<comment type="caution">
    <text evidence="9">The sequence shown here is derived from an EMBL/GenBank/DDBJ whole genome shotgun (WGS) entry which is preliminary data.</text>
</comment>
<reference evidence="9" key="1">
    <citation type="submission" date="2019-07" db="EMBL/GenBank/DDBJ databases">
        <title>Annotation for the trematode Paragonimus miyazaki's.</title>
        <authorList>
            <person name="Choi Y.-J."/>
        </authorList>
    </citation>
    <scope>NUCLEOTIDE SEQUENCE</scope>
    <source>
        <strain evidence="9">Japan</strain>
    </source>
</reference>
<feature type="region of interest" description="Disordered" evidence="5">
    <location>
        <begin position="1117"/>
        <end position="1422"/>
    </location>
</feature>
<dbReference type="CDD" id="cd00096">
    <property type="entry name" value="Ig"/>
    <property type="match status" value="3"/>
</dbReference>
<evidence type="ECO:0000256" key="2">
    <source>
        <dbReference type="ARBA" id="ARBA00022737"/>
    </source>
</evidence>
<feature type="domain" description="Protein kinase" evidence="6">
    <location>
        <begin position="3288"/>
        <end position="3607"/>
    </location>
</feature>
<dbReference type="Gene3D" id="3.30.200.20">
    <property type="entry name" value="Phosphorylase Kinase, domain 1"/>
    <property type="match status" value="1"/>
</dbReference>
<feature type="compositionally biased region" description="Basic and acidic residues" evidence="5">
    <location>
        <begin position="1402"/>
        <end position="1422"/>
    </location>
</feature>
<dbReference type="InterPro" id="IPR050964">
    <property type="entry name" value="Striated_Muscle_Regulatory"/>
</dbReference>
<dbReference type="InterPro" id="IPR007110">
    <property type="entry name" value="Ig-like_dom"/>
</dbReference>
<dbReference type="SUPFAM" id="SSF49265">
    <property type="entry name" value="Fibronectin type III"/>
    <property type="match status" value="4"/>
</dbReference>